<evidence type="ECO:0000313" key="2">
    <source>
        <dbReference type="Proteomes" id="UP000042958"/>
    </source>
</evidence>
<dbReference type="EMBL" id="CDHK01000006">
    <property type="protein sequence ID" value="CEJ58476.1"/>
    <property type="molecule type" value="Genomic_DNA"/>
</dbReference>
<protein>
    <submittedName>
        <fullName evidence="1">Putative Title: questionable ORF</fullName>
    </submittedName>
</protein>
<dbReference type="Proteomes" id="UP000042958">
    <property type="component" value="Unassembled WGS sequence"/>
</dbReference>
<dbReference type="OrthoDB" id="4168609at2759"/>
<proteinExistence type="predicted"/>
<accession>A0A0F7TRR3</accession>
<dbReference type="AlphaFoldDB" id="A0A0F7TRR3"/>
<evidence type="ECO:0000313" key="1">
    <source>
        <dbReference type="EMBL" id="CEJ58476.1"/>
    </source>
</evidence>
<reference evidence="2" key="1">
    <citation type="journal article" date="2015" name="Genome Announc.">
        <title>Draft genome sequence of the fungus Penicillium brasilianum MG11.</title>
        <authorList>
            <person name="Horn F."/>
            <person name="Linde J."/>
            <person name="Mattern D.J."/>
            <person name="Walther G."/>
            <person name="Guthke R."/>
            <person name="Brakhage A.A."/>
            <person name="Valiante V."/>
        </authorList>
    </citation>
    <scope>NUCLEOTIDE SEQUENCE [LARGE SCALE GENOMIC DNA]</scope>
    <source>
        <strain evidence="2">MG11</strain>
    </source>
</reference>
<keyword evidence="2" id="KW-1185">Reference proteome</keyword>
<organism evidence="1 2">
    <name type="scientific">Penicillium brasilianum</name>
    <dbReference type="NCBI Taxonomy" id="104259"/>
    <lineage>
        <taxon>Eukaryota</taxon>
        <taxon>Fungi</taxon>
        <taxon>Dikarya</taxon>
        <taxon>Ascomycota</taxon>
        <taxon>Pezizomycotina</taxon>
        <taxon>Eurotiomycetes</taxon>
        <taxon>Eurotiomycetidae</taxon>
        <taxon>Eurotiales</taxon>
        <taxon>Aspergillaceae</taxon>
        <taxon>Penicillium</taxon>
    </lineage>
</organism>
<sequence length="111" mass="12130">MLAHVRNVFTASTTPSALLVIGKFGATIHVLHLLPEDGTIERFGLTTPSSTTTFCRSGATEQVREQIGEVTLHIGDGETAYSFLDDVETRIRKLRNIFPELDPGTAADRQC</sequence>
<name>A0A0F7TRR3_PENBI</name>
<gene>
    <name evidence="1" type="ORF">PMG11_07130</name>
</gene>